<name>A0A9I9E404_CUCME</name>
<evidence type="ECO:0000313" key="2">
    <source>
        <dbReference type="EnsemblPlants" id="MELO3C028380.2.1"/>
    </source>
</evidence>
<feature type="compositionally biased region" description="Basic and acidic residues" evidence="1">
    <location>
        <begin position="12"/>
        <end position="22"/>
    </location>
</feature>
<sequence>MKEEGDTGGGAERTRRWRERDGCGAGQMKRRRRWKGLGR</sequence>
<organism evidence="2">
    <name type="scientific">Cucumis melo</name>
    <name type="common">Muskmelon</name>
    <dbReference type="NCBI Taxonomy" id="3656"/>
    <lineage>
        <taxon>Eukaryota</taxon>
        <taxon>Viridiplantae</taxon>
        <taxon>Streptophyta</taxon>
        <taxon>Embryophyta</taxon>
        <taxon>Tracheophyta</taxon>
        <taxon>Spermatophyta</taxon>
        <taxon>Magnoliopsida</taxon>
        <taxon>eudicotyledons</taxon>
        <taxon>Gunneridae</taxon>
        <taxon>Pentapetalae</taxon>
        <taxon>rosids</taxon>
        <taxon>fabids</taxon>
        <taxon>Cucurbitales</taxon>
        <taxon>Cucurbitaceae</taxon>
        <taxon>Benincaseae</taxon>
        <taxon>Cucumis</taxon>
    </lineage>
</organism>
<feature type="compositionally biased region" description="Basic residues" evidence="1">
    <location>
        <begin position="28"/>
        <end position="39"/>
    </location>
</feature>
<dbReference type="Gramene" id="MELO3C028380.2.1">
    <property type="protein sequence ID" value="MELO3C028380.2.1"/>
    <property type="gene ID" value="MELO3C028380.2"/>
</dbReference>
<dbReference type="EnsemblPlants" id="MELO3C028380.2.1">
    <property type="protein sequence ID" value="MELO3C028380.2.1"/>
    <property type="gene ID" value="MELO3C028380.2"/>
</dbReference>
<dbReference type="AlphaFoldDB" id="A0A9I9E404"/>
<accession>A0A9I9E404</accession>
<feature type="region of interest" description="Disordered" evidence="1">
    <location>
        <begin position="1"/>
        <end position="39"/>
    </location>
</feature>
<proteinExistence type="predicted"/>
<reference evidence="2" key="1">
    <citation type="submission" date="2023-03" db="UniProtKB">
        <authorList>
            <consortium name="EnsemblPlants"/>
        </authorList>
    </citation>
    <scope>IDENTIFICATION</scope>
</reference>
<evidence type="ECO:0000256" key="1">
    <source>
        <dbReference type="SAM" id="MobiDB-lite"/>
    </source>
</evidence>
<protein>
    <submittedName>
        <fullName evidence="2">Uncharacterized protein</fullName>
    </submittedName>
</protein>